<evidence type="ECO:0000256" key="3">
    <source>
        <dbReference type="RuleBase" id="RU000461"/>
    </source>
</evidence>
<dbReference type="InterPro" id="IPR017972">
    <property type="entry name" value="Cyt_P450_CS"/>
</dbReference>
<evidence type="ECO:0000256" key="2">
    <source>
        <dbReference type="ARBA" id="ARBA00010617"/>
    </source>
</evidence>
<dbReference type="CDD" id="cd11053">
    <property type="entry name" value="CYP110-like"/>
    <property type="match status" value="1"/>
</dbReference>
<accession>A0ABV2XIM4</accession>
<protein>
    <submittedName>
        <fullName evidence="4">Cytochrome P450</fullName>
    </submittedName>
</protein>
<proteinExistence type="inferred from homology"/>
<organism evidence="4 5">
    <name type="scientific">Nocardia niwae</name>
    <dbReference type="NCBI Taxonomy" id="626084"/>
    <lineage>
        <taxon>Bacteria</taxon>
        <taxon>Bacillati</taxon>
        <taxon>Actinomycetota</taxon>
        <taxon>Actinomycetes</taxon>
        <taxon>Mycobacteriales</taxon>
        <taxon>Nocardiaceae</taxon>
        <taxon>Nocardia</taxon>
    </lineage>
</organism>
<name>A0ABV2XIM4_9NOCA</name>
<gene>
    <name evidence="4" type="ORF">ABZ507_28450</name>
</gene>
<dbReference type="PRINTS" id="PR00385">
    <property type="entry name" value="P450"/>
</dbReference>
<dbReference type="RefSeq" id="WP_063023439.1">
    <property type="nucleotide sequence ID" value="NZ_JBEYBM010000024.1"/>
</dbReference>
<keyword evidence="5" id="KW-1185">Reference proteome</keyword>
<dbReference type="PRINTS" id="PR00463">
    <property type="entry name" value="EP450I"/>
</dbReference>
<keyword evidence="3" id="KW-0408">Iron</keyword>
<dbReference type="EMBL" id="JBEYBR010000098">
    <property type="protein sequence ID" value="MEU2125753.1"/>
    <property type="molecule type" value="Genomic_DNA"/>
</dbReference>
<dbReference type="InterPro" id="IPR001128">
    <property type="entry name" value="Cyt_P450"/>
</dbReference>
<evidence type="ECO:0000313" key="5">
    <source>
        <dbReference type="Proteomes" id="UP001550535"/>
    </source>
</evidence>
<dbReference type="Gene3D" id="1.10.630.10">
    <property type="entry name" value="Cytochrome P450"/>
    <property type="match status" value="1"/>
</dbReference>
<dbReference type="PANTHER" id="PTHR24305">
    <property type="entry name" value="CYTOCHROME P450"/>
    <property type="match status" value="1"/>
</dbReference>
<dbReference type="InterPro" id="IPR002401">
    <property type="entry name" value="Cyt_P450_E_grp-I"/>
</dbReference>
<reference evidence="4 5" key="1">
    <citation type="submission" date="2024-06" db="EMBL/GenBank/DDBJ databases">
        <title>The Natural Products Discovery Center: Release of the First 8490 Sequenced Strains for Exploring Actinobacteria Biosynthetic Diversity.</title>
        <authorList>
            <person name="Kalkreuter E."/>
            <person name="Kautsar S.A."/>
            <person name="Yang D."/>
            <person name="Bader C.D."/>
            <person name="Teijaro C.N."/>
            <person name="Fluegel L."/>
            <person name="Davis C.M."/>
            <person name="Simpson J.R."/>
            <person name="Lauterbach L."/>
            <person name="Steele A.D."/>
            <person name="Gui C."/>
            <person name="Meng S."/>
            <person name="Li G."/>
            <person name="Viehrig K."/>
            <person name="Ye F."/>
            <person name="Su P."/>
            <person name="Kiefer A.F."/>
            <person name="Nichols A."/>
            <person name="Cepeda A.J."/>
            <person name="Yan W."/>
            <person name="Fan B."/>
            <person name="Jiang Y."/>
            <person name="Adhikari A."/>
            <person name="Zheng C.-J."/>
            <person name="Schuster L."/>
            <person name="Cowan T.M."/>
            <person name="Smanski M.J."/>
            <person name="Chevrette M.G."/>
            <person name="De Carvalho L.P.S."/>
            <person name="Shen B."/>
        </authorList>
    </citation>
    <scope>NUCLEOTIDE SEQUENCE [LARGE SCALE GENOMIC DNA]</scope>
    <source>
        <strain evidence="4 5">NPDC019434</strain>
    </source>
</reference>
<comment type="similarity">
    <text evidence="2 3">Belongs to the cytochrome P450 family.</text>
</comment>
<keyword evidence="3" id="KW-0349">Heme</keyword>
<keyword evidence="3" id="KW-0503">Monooxygenase</keyword>
<sequence length="455" mass="49667">MAAQDVRERAGSAGFPPGPVLPPLVQSALFQRDRARFLTAMARRYGDVFTLRIPPFADRVVVFCRPEHIKEIFAGDPRDLHAGEGNQILGSIMGPHSLLLTDEAEHARARRLLMPAFNGAALRGYRALITDIAAAEASSWTAGSTMRMLDRMNALTLEVITRVVFGVTDERTRAELNPRLSRIVHLNPLVFLGLKSDRLRGIGPWKRFAENLSAVDALLYAEIAARRRASDLAERTDVLSRLLQVGASDDDAPLTDAELRDQLITLLLAGHETTASALSWALCELAADPGIQGPAVEAARTGDEKYLDAVLKEAMRLHTVISGTNRKLTRDMTIGGRRLPAGTVVATSIVLAHRRTEAYPDVTVFRPARFLDGEVAPNTWLPFGGGVRRCIGAGFSLLEGAVVLREILLRHALSLPVGGKPERGKIRNITTVPRGGAQVVIHPRDARICEQSFFD</sequence>
<dbReference type="InterPro" id="IPR036396">
    <property type="entry name" value="Cyt_P450_sf"/>
</dbReference>
<dbReference type="SUPFAM" id="SSF48264">
    <property type="entry name" value="Cytochrome P450"/>
    <property type="match status" value="1"/>
</dbReference>
<comment type="cofactor">
    <cofactor evidence="1">
        <name>heme</name>
        <dbReference type="ChEBI" id="CHEBI:30413"/>
    </cofactor>
</comment>
<dbReference type="Proteomes" id="UP001550535">
    <property type="component" value="Unassembled WGS sequence"/>
</dbReference>
<dbReference type="Pfam" id="PF00067">
    <property type="entry name" value="p450"/>
    <property type="match status" value="1"/>
</dbReference>
<keyword evidence="3" id="KW-0560">Oxidoreductase</keyword>
<dbReference type="InterPro" id="IPR050121">
    <property type="entry name" value="Cytochrome_P450_monoxygenase"/>
</dbReference>
<comment type="caution">
    <text evidence="4">The sequence shown here is derived from an EMBL/GenBank/DDBJ whole genome shotgun (WGS) entry which is preliminary data.</text>
</comment>
<evidence type="ECO:0000313" key="4">
    <source>
        <dbReference type="EMBL" id="MEU2125753.1"/>
    </source>
</evidence>
<dbReference type="PANTHER" id="PTHR24305:SF166">
    <property type="entry name" value="CYTOCHROME P450 12A4, MITOCHONDRIAL-RELATED"/>
    <property type="match status" value="1"/>
</dbReference>
<dbReference type="PROSITE" id="PS00086">
    <property type="entry name" value="CYTOCHROME_P450"/>
    <property type="match status" value="1"/>
</dbReference>
<keyword evidence="3" id="KW-0479">Metal-binding</keyword>
<evidence type="ECO:0000256" key="1">
    <source>
        <dbReference type="ARBA" id="ARBA00001971"/>
    </source>
</evidence>